<dbReference type="PANTHER" id="PTHR46796">
    <property type="entry name" value="HTH-TYPE TRANSCRIPTIONAL ACTIVATOR RHAS-RELATED"/>
    <property type="match status" value="1"/>
</dbReference>
<dbReference type="InterPro" id="IPR009057">
    <property type="entry name" value="Homeodomain-like_sf"/>
</dbReference>
<dbReference type="PROSITE" id="PS00041">
    <property type="entry name" value="HTH_ARAC_FAMILY_1"/>
    <property type="match status" value="1"/>
</dbReference>
<dbReference type="SMART" id="SM00342">
    <property type="entry name" value="HTH_ARAC"/>
    <property type="match status" value="1"/>
</dbReference>
<keyword evidence="6" id="KW-1185">Reference proteome</keyword>
<gene>
    <name evidence="5" type="ORF">FHR72_004373</name>
</gene>
<dbReference type="PANTHER" id="PTHR46796:SF12">
    <property type="entry name" value="HTH-TYPE DNA-BINDING TRANSCRIPTIONAL ACTIVATOR EUTR"/>
    <property type="match status" value="1"/>
</dbReference>
<dbReference type="Pfam" id="PF12833">
    <property type="entry name" value="HTH_18"/>
    <property type="match status" value="1"/>
</dbReference>
<evidence type="ECO:0000313" key="5">
    <source>
        <dbReference type="EMBL" id="MBB2992868.1"/>
    </source>
</evidence>
<evidence type="ECO:0000259" key="4">
    <source>
        <dbReference type="PROSITE" id="PS01124"/>
    </source>
</evidence>
<reference evidence="5 6" key="1">
    <citation type="submission" date="2020-08" db="EMBL/GenBank/DDBJ databases">
        <title>The Agave Microbiome: Exploring the role of microbial communities in plant adaptations to desert environments.</title>
        <authorList>
            <person name="Partida-Martinez L.P."/>
        </authorList>
    </citation>
    <scope>NUCLEOTIDE SEQUENCE [LARGE SCALE GENOMIC DNA]</scope>
    <source>
        <strain evidence="5 6">AT2.18</strain>
    </source>
</reference>
<dbReference type="GO" id="GO:0043565">
    <property type="term" value="F:sequence-specific DNA binding"/>
    <property type="evidence" value="ECO:0007669"/>
    <property type="project" value="InterPro"/>
</dbReference>
<evidence type="ECO:0000313" key="6">
    <source>
        <dbReference type="Proteomes" id="UP000550501"/>
    </source>
</evidence>
<dbReference type="Proteomes" id="UP000550501">
    <property type="component" value="Unassembled WGS sequence"/>
</dbReference>
<dbReference type="RefSeq" id="WP_311736225.1">
    <property type="nucleotide sequence ID" value="NZ_JACHVU010000012.1"/>
</dbReference>
<comment type="caution">
    <text evidence="5">The sequence shown here is derived from an EMBL/GenBank/DDBJ whole genome shotgun (WGS) entry which is preliminary data.</text>
</comment>
<dbReference type="SUPFAM" id="SSF46689">
    <property type="entry name" value="Homeodomain-like"/>
    <property type="match status" value="2"/>
</dbReference>
<keyword evidence="2 5" id="KW-0238">DNA-binding</keyword>
<protein>
    <submittedName>
        <fullName evidence="5">AraC-like DNA-binding protein</fullName>
    </submittedName>
</protein>
<keyword evidence="3" id="KW-0804">Transcription</keyword>
<evidence type="ECO:0000256" key="2">
    <source>
        <dbReference type="ARBA" id="ARBA00023125"/>
    </source>
</evidence>
<dbReference type="PROSITE" id="PS01124">
    <property type="entry name" value="HTH_ARAC_FAMILY_2"/>
    <property type="match status" value="1"/>
</dbReference>
<sequence length="312" mass="33876">MTAYDQPRPLARYEFSDDDPARIRGRLHEMFGPQTTVECADSSEPARYRHIRHSSTAFHVDQIDHAGDATLCLEQIRRDAVLWVHAGTVLFRCGDVTDKAAQGEVRLLRAGVGPVALQSIDSRITVVHLGAAPRDAPPDWLTPRNRAAAGVVKRTIAYVTDVLNSADTAAAEVLAGAMSDLLSAAASAVFPHHVGGEDGGSTADAFPATLRAALAYIEANASRRISLADVAAEAYATPRTVQYLFRRYLDTTPTAYLRRVRLAAARQELLTSHRSATTVTATAARWGFGHTGRFAVLYRQTYGESPHETLAR</sequence>
<feature type="domain" description="HTH araC/xylS-type" evidence="4">
    <location>
        <begin position="211"/>
        <end position="312"/>
    </location>
</feature>
<dbReference type="InterPro" id="IPR050204">
    <property type="entry name" value="AraC_XylS_family_regulators"/>
</dbReference>
<dbReference type="AlphaFoldDB" id="A0A839Q9P4"/>
<accession>A0A839Q9P4</accession>
<dbReference type="GO" id="GO:0003700">
    <property type="term" value="F:DNA-binding transcription factor activity"/>
    <property type="evidence" value="ECO:0007669"/>
    <property type="project" value="InterPro"/>
</dbReference>
<keyword evidence="1" id="KW-0805">Transcription regulation</keyword>
<dbReference type="InterPro" id="IPR018060">
    <property type="entry name" value="HTH_AraC"/>
</dbReference>
<evidence type="ECO:0000256" key="3">
    <source>
        <dbReference type="ARBA" id="ARBA00023163"/>
    </source>
</evidence>
<name>A0A839Q9P4_MYCIR</name>
<organism evidence="5 6">
    <name type="scientific">Mycolicibacterium iranicum</name>
    <name type="common">Mycobacterium iranicum</name>
    <dbReference type="NCBI Taxonomy" id="912594"/>
    <lineage>
        <taxon>Bacteria</taxon>
        <taxon>Bacillati</taxon>
        <taxon>Actinomycetota</taxon>
        <taxon>Actinomycetes</taxon>
        <taxon>Mycobacteriales</taxon>
        <taxon>Mycobacteriaceae</taxon>
        <taxon>Mycolicibacterium</taxon>
    </lineage>
</organism>
<dbReference type="Gene3D" id="1.10.10.60">
    <property type="entry name" value="Homeodomain-like"/>
    <property type="match status" value="1"/>
</dbReference>
<evidence type="ECO:0000256" key="1">
    <source>
        <dbReference type="ARBA" id="ARBA00023015"/>
    </source>
</evidence>
<proteinExistence type="predicted"/>
<dbReference type="EMBL" id="JACHVU010000012">
    <property type="protein sequence ID" value="MBB2992868.1"/>
    <property type="molecule type" value="Genomic_DNA"/>
</dbReference>
<dbReference type="InterPro" id="IPR018062">
    <property type="entry name" value="HTH_AraC-typ_CS"/>
</dbReference>